<dbReference type="Pfam" id="PF25876">
    <property type="entry name" value="HH_MFP_RND"/>
    <property type="match status" value="1"/>
</dbReference>
<feature type="region of interest" description="Disordered" evidence="4">
    <location>
        <begin position="373"/>
        <end position="402"/>
    </location>
</feature>
<dbReference type="Gene3D" id="2.40.420.20">
    <property type="match status" value="1"/>
</dbReference>
<name>A0A0C1QSF5_9BACT</name>
<evidence type="ECO:0000259" key="6">
    <source>
        <dbReference type="Pfam" id="PF25917"/>
    </source>
</evidence>
<dbReference type="InterPro" id="IPR050465">
    <property type="entry name" value="UPF0194_transport"/>
</dbReference>
<evidence type="ECO:0000259" key="7">
    <source>
        <dbReference type="Pfam" id="PF25954"/>
    </source>
</evidence>
<feature type="domain" description="CusB-like beta-barrel" evidence="7">
    <location>
        <begin position="221"/>
        <end position="294"/>
    </location>
</feature>
<gene>
    <name evidence="8" type="ORF">SE37_00385</name>
</gene>
<dbReference type="EMBL" id="JXBL01000001">
    <property type="protein sequence ID" value="KIE41196.1"/>
    <property type="molecule type" value="Genomic_DNA"/>
</dbReference>
<proteinExistence type="inferred from homology"/>
<dbReference type="Pfam" id="PF25917">
    <property type="entry name" value="BSH_RND"/>
    <property type="match status" value="1"/>
</dbReference>
<dbReference type="AlphaFoldDB" id="A0A0C1QSF5"/>
<evidence type="ECO:0000313" key="8">
    <source>
        <dbReference type="EMBL" id="KIE41196.1"/>
    </source>
</evidence>
<evidence type="ECO:0000259" key="5">
    <source>
        <dbReference type="Pfam" id="PF25876"/>
    </source>
</evidence>
<feature type="region of interest" description="Disordered" evidence="4">
    <location>
        <begin position="313"/>
        <end position="337"/>
    </location>
</feature>
<dbReference type="InterPro" id="IPR058625">
    <property type="entry name" value="MdtA-like_BSH"/>
</dbReference>
<evidence type="ECO:0000256" key="4">
    <source>
        <dbReference type="SAM" id="MobiDB-lite"/>
    </source>
</evidence>
<dbReference type="FunFam" id="2.40.30.170:FF:000010">
    <property type="entry name" value="Efflux RND transporter periplasmic adaptor subunit"/>
    <property type="match status" value="1"/>
</dbReference>
<dbReference type="Proteomes" id="UP000031433">
    <property type="component" value="Unassembled WGS sequence"/>
</dbReference>
<accession>A0A0C1QSF5</accession>
<evidence type="ECO:0000256" key="2">
    <source>
        <dbReference type="ARBA" id="ARBA00009477"/>
    </source>
</evidence>
<feature type="domain" description="Multidrug resistance protein MdtA-like barrel-sandwich hybrid" evidence="6">
    <location>
        <begin position="56"/>
        <end position="209"/>
    </location>
</feature>
<dbReference type="PANTHER" id="PTHR32347">
    <property type="entry name" value="EFFLUX SYSTEM COMPONENT YKNX-RELATED"/>
    <property type="match status" value="1"/>
</dbReference>
<evidence type="ECO:0000256" key="3">
    <source>
        <dbReference type="ARBA" id="ARBA00023054"/>
    </source>
</evidence>
<sequence>MKKAAIIAAVVIAAVAGIYFAFGKREPERTYKTVKVERGDVVATVSATGNLSAVTTVQVGTQVSGTIYRLLVDYNTPVKKGQVIAEIDPALFRADVEQARGNLLSAQANLLKARATAADAKRTMERNRQLVKEGVVSQSDFDTAETGAQEAAAAVKAAEASVVQTRGALSRAETNLKNATIRSPVDGVVISRAVDVGQTVAASFQTPTLFTIAQDLTRMQIETSVDEADISRVRVGQQVTFTVDAYPDEKFNARVAQIRNAPVITQNVVTYVVVITVDNPELKLKPGMTANVAVEVGKKEKVLKVPMAALRFKPRADGDEGERRAPSGPAKAKREAGQQVFILSPEKKPVPVKVQTGLGNDSHVEIVSGALKEGDEVIVQETTPRDKQKSGGSGRSPMGMRF</sequence>
<dbReference type="GO" id="GO:0016020">
    <property type="term" value="C:membrane"/>
    <property type="evidence" value="ECO:0007669"/>
    <property type="project" value="InterPro"/>
</dbReference>
<comment type="caution">
    <text evidence="8">The sequence shown here is derived from an EMBL/GenBank/DDBJ whole genome shotgun (WGS) entry which is preliminary data.</text>
</comment>
<dbReference type="Gene3D" id="1.10.287.470">
    <property type="entry name" value="Helix hairpin bin"/>
    <property type="match status" value="1"/>
</dbReference>
<organism evidence="8 9">
    <name type="scientific">Geobacter soli</name>
    <dbReference type="NCBI Taxonomy" id="1510391"/>
    <lineage>
        <taxon>Bacteria</taxon>
        <taxon>Pseudomonadati</taxon>
        <taxon>Thermodesulfobacteriota</taxon>
        <taxon>Desulfuromonadia</taxon>
        <taxon>Geobacterales</taxon>
        <taxon>Geobacteraceae</taxon>
        <taxon>Geobacter</taxon>
    </lineage>
</organism>
<dbReference type="SUPFAM" id="SSF111369">
    <property type="entry name" value="HlyD-like secretion proteins"/>
    <property type="match status" value="1"/>
</dbReference>
<dbReference type="InterPro" id="IPR058624">
    <property type="entry name" value="MdtA-like_HH"/>
</dbReference>
<feature type="domain" description="Multidrug resistance protein MdtA-like alpha-helical hairpin" evidence="5">
    <location>
        <begin position="103"/>
        <end position="166"/>
    </location>
</feature>
<dbReference type="Gene3D" id="2.40.50.100">
    <property type="match status" value="1"/>
</dbReference>
<feature type="compositionally biased region" description="Basic and acidic residues" evidence="4">
    <location>
        <begin position="314"/>
        <end position="325"/>
    </location>
</feature>
<comment type="subcellular location">
    <subcellularLocation>
        <location evidence="1">Cell envelope</location>
    </subcellularLocation>
</comment>
<dbReference type="InterPro" id="IPR006143">
    <property type="entry name" value="RND_pump_MFP"/>
</dbReference>
<protein>
    <submittedName>
        <fullName evidence="8">RND transporter</fullName>
    </submittedName>
</protein>
<keyword evidence="3" id="KW-0175">Coiled coil</keyword>
<dbReference type="Pfam" id="PF25954">
    <property type="entry name" value="Beta-barrel_RND_2"/>
    <property type="match status" value="1"/>
</dbReference>
<evidence type="ECO:0000313" key="9">
    <source>
        <dbReference type="Proteomes" id="UP000031433"/>
    </source>
</evidence>
<dbReference type="RefSeq" id="WP_039642733.1">
    <property type="nucleotide sequence ID" value="NZ_JXBL01000001.1"/>
</dbReference>
<dbReference type="Gene3D" id="2.40.30.170">
    <property type="match status" value="1"/>
</dbReference>
<dbReference type="GO" id="GO:0030313">
    <property type="term" value="C:cell envelope"/>
    <property type="evidence" value="ECO:0007669"/>
    <property type="project" value="UniProtKB-SubCell"/>
</dbReference>
<dbReference type="GO" id="GO:0015562">
    <property type="term" value="F:efflux transmembrane transporter activity"/>
    <property type="evidence" value="ECO:0007669"/>
    <property type="project" value="InterPro"/>
</dbReference>
<dbReference type="InterPro" id="IPR058792">
    <property type="entry name" value="Beta-barrel_RND_2"/>
</dbReference>
<keyword evidence="9" id="KW-1185">Reference proteome</keyword>
<dbReference type="PANTHER" id="PTHR32347:SF14">
    <property type="entry name" value="EFFLUX SYSTEM COMPONENT YKNX-RELATED"/>
    <property type="match status" value="1"/>
</dbReference>
<comment type="similarity">
    <text evidence="2">Belongs to the membrane fusion protein (MFP) (TC 8.A.1) family.</text>
</comment>
<evidence type="ECO:0000256" key="1">
    <source>
        <dbReference type="ARBA" id="ARBA00004196"/>
    </source>
</evidence>
<dbReference type="NCBIfam" id="TIGR01730">
    <property type="entry name" value="RND_mfp"/>
    <property type="match status" value="1"/>
</dbReference>
<reference evidence="8 9" key="1">
    <citation type="submission" date="2015-01" db="EMBL/GenBank/DDBJ databases">
        <title>Genome sequence of the anaerobic bacterium Geobacter soli GSS01, a dissimilatory Fe(III) reducer from soil.</title>
        <authorList>
            <person name="Yang G."/>
            <person name="Zhou S."/>
        </authorList>
    </citation>
    <scope>NUCLEOTIDE SEQUENCE [LARGE SCALE GENOMIC DNA]</scope>
    <source>
        <strain evidence="8 9">GSS01</strain>
    </source>
</reference>